<dbReference type="EMBL" id="MU003492">
    <property type="protein sequence ID" value="KAF2477953.1"/>
    <property type="molecule type" value="Genomic_DNA"/>
</dbReference>
<comment type="caution">
    <text evidence="1">The sequence shown here is derived from an EMBL/GenBank/DDBJ whole genome shotgun (WGS) entry which is preliminary data.</text>
</comment>
<protein>
    <submittedName>
        <fullName evidence="1">Uncharacterized protein</fullName>
    </submittedName>
</protein>
<dbReference type="Proteomes" id="UP000799755">
    <property type="component" value="Unassembled WGS sequence"/>
</dbReference>
<evidence type="ECO:0000313" key="1">
    <source>
        <dbReference type="EMBL" id="KAF2477953.1"/>
    </source>
</evidence>
<accession>A0ACB6RGP6</accession>
<sequence>MSCSFWAPFALMNREGNLLCLNIDGVFVECDALFSHYFCFLGSSYKRHTRFEGAFARKPSLLVGNQIKRFWSRLGMARKAMNTYLRHSKRSCRAGLPHEILHCRRVNLTKIRARCWPRRLLIDRNMKLLYVVALVADWELRAFQRANTPAAITSPAKSTMYGNLATCYSRLDFTATEYSKESNLA</sequence>
<organism evidence="1 2">
    <name type="scientific">Lindgomyces ingoldianus</name>
    <dbReference type="NCBI Taxonomy" id="673940"/>
    <lineage>
        <taxon>Eukaryota</taxon>
        <taxon>Fungi</taxon>
        <taxon>Dikarya</taxon>
        <taxon>Ascomycota</taxon>
        <taxon>Pezizomycotina</taxon>
        <taxon>Dothideomycetes</taxon>
        <taxon>Pleosporomycetidae</taxon>
        <taxon>Pleosporales</taxon>
        <taxon>Lindgomycetaceae</taxon>
        <taxon>Lindgomyces</taxon>
    </lineage>
</organism>
<name>A0ACB6RGP6_9PLEO</name>
<gene>
    <name evidence="1" type="ORF">BDR25DRAFT_348244</name>
</gene>
<evidence type="ECO:0000313" key="2">
    <source>
        <dbReference type="Proteomes" id="UP000799755"/>
    </source>
</evidence>
<reference evidence="1" key="1">
    <citation type="journal article" date="2020" name="Stud. Mycol.">
        <title>101 Dothideomycetes genomes: a test case for predicting lifestyles and emergence of pathogens.</title>
        <authorList>
            <person name="Haridas S."/>
            <person name="Albert R."/>
            <person name="Binder M."/>
            <person name="Bloem J."/>
            <person name="Labutti K."/>
            <person name="Salamov A."/>
            <person name="Andreopoulos B."/>
            <person name="Baker S."/>
            <person name="Barry K."/>
            <person name="Bills G."/>
            <person name="Bluhm B."/>
            <person name="Cannon C."/>
            <person name="Castanera R."/>
            <person name="Culley D."/>
            <person name="Daum C."/>
            <person name="Ezra D."/>
            <person name="Gonzalez J."/>
            <person name="Henrissat B."/>
            <person name="Kuo A."/>
            <person name="Liang C."/>
            <person name="Lipzen A."/>
            <person name="Lutzoni F."/>
            <person name="Magnuson J."/>
            <person name="Mondo S."/>
            <person name="Nolan M."/>
            <person name="Ohm R."/>
            <person name="Pangilinan J."/>
            <person name="Park H.-J."/>
            <person name="Ramirez L."/>
            <person name="Alfaro M."/>
            <person name="Sun H."/>
            <person name="Tritt A."/>
            <person name="Yoshinaga Y."/>
            <person name="Zwiers L.-H."/>
            <person name="Turgeon B."/>
            <person name="Goodwin S."/>
            <person name="Spatafora J."/>
            <person name="Crous P."/>
            <person name="Grigoriev I."/>
        </authorList>
    </citation>
    <scope>NUCLEOTIDE SEQUENCE</scope>
    <source>
        <strain evidence="1">ATCC 200398</strain>
    </source>
</reference>
<proteinExistence type="predicted"/>
<keyword evidence="2" id="KW-1185">Reference proteome</keyword>